<sequence length="479" mass="50917">MTSCPGRPEPRLGHVTGHSPSITRPGGHGGPPEAPAGLARAIAAAHRAPWRTRAVEIAHLMTSFSLSLFYLIPALLLVVSASWVGFMIAPGGEDPWREGFDGLLTGALTMLVLLPAAATLLSRLACRVQRHRLGTVFGIVETAPPDPLAPDGRWSRLWRFVFGREAWSMVVYTTAAGLHGLLFGGIVVALVVCGLAVAVGALVGTVFILVQGQPSDLVGPLVQVVLAPLAVLIGVRLAPYAVSTEVALHRALLFDAPEVRMRRRLSHVQDSRLRMVDAAEAERRRIERDLHDGAQQRLLALTLTLTRARARVGTDPGAALELITEAQRESREVMEDLREVARGLHPRVLTDRGLPAALPVAAGRSPVPAKVEVDLPERPSARAEGVAYYVVCEALTNVAKHSGASRVTVSAHRVERPARQGGDLLRVAVTDDGAGGAEPDSGSGLYGLWDRVDAVDGVLTVHSPAGEGTVLTADIPWEA</sequence>
<comment type="catalytic activity">
    <reaction evidence="1">
        <text>ATP + protein L-histidine = ADP + protein N-phospho-L-histidine.</text>
        <dbReference type="EC" id="2.7.13.3"/>
    </reaction>
</comment>
<evidence type="ECO:0000256" key="7">
    <source>
        <dbReference type="ARBA" id="ARBA00022840"/>
    </source>
</evidence>
<dbReference type="CDD" id="cd16917">
    <property type="entry name" value="HATPase_UhpB-NarQ-NarX-like"/>
    <property type="match status" value="1"/>
</dbReference>
<evidence type="ECO:0000256" key="4">
    <source>
        <dbReference type="ARBA" id="ARBA00022679"/>
    </source>
</evidence>
<feature type="transmembrane region" description="Helical" evidence="10">
    <location>
        <begin position="181"/>
        <end position="209"/>
    </location>
</feature>
<evidence type="ECO:0000313" key="13">
    <source>
        <dbReference type="Proteomes" id="UP000676079"/>
    </source>
</evidence>
<feature type="domain" description="Signal transduction histidine kinase subgroup 3 dimerisation and phosphoacceptor" evidence="11">
    <location>
        <begin position="282"/>
        <end position="349"/>
    </location>
</feature>
<keyword evidence="4" id="KW-0808">Transferase</keyword>
<dbReference type="EMBL" id="CP074133">
    <property type="protein sequence ID" value="QUX25995.1"/>
    <property type="molecule type" value="Genomic_DNA"/>
</dbReference>
<organism evidence="12 13">
    <name type="scientific">Nocardiopsis changdeensis</name>
    <dbReference type="NCBI Taxonomy" id="2831969"/>
    <lineage>
        <taxon>Bacteria</taxon>
        <taxon>Bacillati</taxon>
        <taxon>Actinomycetota</taxon>
        <taxon>Actinomycetes</taxon>
        <taxon>Streptosporangiales</taxon>
        <taxon>Nocardiopsidaceae</taxon>
        <taxon>Nocardiopsis</taxon>
    </lineage>
</organism>
<dbReference type="Gene3D" id="1.20.5.1930">
    <property type="match status" value="1"/>
</dbReference>
<protein>
    <recommendedName>
        <fullName evidence="2">histidine kinase</fullName>
        <ecNumber evidence="2">2.7.13.3</ecNumber>
    </recommendedName>
</protein>
<dbReference type="EC" id="2.7.13.3" evidence="2"/>
<gene>
    <name evidence="12" type="ORF">KGD84_15580</name>
</gene>
<evidence type="ECO:0000256" key="2">
    <source>
        <dbReference type="ARBA" id="ARBA00012438"/>
    </source>
</evidence>
<accession>A0ABX8BUU0</accession>
<feature type="transmembrane region" description="Helical" evidence="10">
    <location>
        <begin position="102"/>
        <end position="122"/>
    </location>
</feature>
<feature type="transmembrane region" description="Helical" evidence="10">
    <location>
        <begin position="68"/>
        <end position="90"/>
    </location>
</feature>
<keyword evidence="10" id="KW-0472">Membrane</keyword>
<evidence type="ECO:0000256" key="3">
    <source>
        <dbReference type="ARBA" id="ARBA00022553"/>
    </source>
</evidence>
<keyword evidence="8" id="KW-0902">Two-component regulatory system</keyword>
<dbReference type="Gene3D" id="3.30.565.10">
    <property type="entry name" value="Histidine kinase-like ATPase, C-terminal domain"/>
    <property type="match status" value="1"/>
</dbReference>
<dbReference type="PANTHER" id="PTHR24421:SF10">
    <property type="entry name" value="NITRATE_NITRITE SENSOR PROTEIN NARQ"/>
    <property type="match status" value="1"/>
</dbReference>
<keyword evidence="10" id="KW-1133">Transmembrane helix</keyword>
<feature type="transmembrane region" description="Helical" evidence="10">
    <location>
        <begin position="221"/>
        <end position="242"/>
    </location>
</feature>
<evidence type="ECO:0000256" key="6">
    <source>
        <dbReference type="ARBA" id="ARBA00022777"/>
    </source>
</evidence>
<evidence type="ECO:0000256" key="5">
    <source>
        <dbReference type="ARBA" id="ARBA00022741"/>
    </source>
</evidence>
<keyword evidence="3" id="KW-0597">Phosphoprotein</keyword>
<reference evidence="12 13" key="1">
    <citation type="submission" date="2021-05" db="EMBL/GenBank/DDBJ databases">
        <title>Direct Submission.</title>
        <authorList>
            <person name="Li K."/>
            <person name="Gao J."/>
        </authorList>
    </citation>
    <scope>NUCLEOTIDE SEQUENCE [LARGE SCALE GENOMIC DNA]</scope>
    <source>
        <strain evidence="12 13">Mg02</strain>
    </source>
</reference>
<dbReference type="PANTHER" id="PTHR24421">
    <property type="entry name" value="NITRATE/NITRITE SENSOR PROTEIN NARX-RELATED"/>
    <property type="match status" value="1"/>
</dbReference>
<evidence type="ECO:0000313" key="12">
    <source>
        <dbReference type="EMBL" id="QUX25995.1"/>
    </source>
</evidence>
<feature type="region of interest" description="Disordered" evidence="9">
    <location>
        <begin position="1"/>
        <end position="33"/>
    </location>
</feature>
<name>A0ABX8BUU0_9ACTN</name>
<evidence type="ECO:0000256" key="1">
    <source>
        <dbReference type="ARBA" id="ARBA00000085"/>
    </source>
</evidence>
<dbReference type="Proteomes" id="UP000676079">
    <property type="component" value="Chromosome"/>
</dbReference>
<keyword evidence="5" id="KW-0547">Nucleotide-binding</keyword>
<keyword evidence="10" id="KW-0812">Transmembrane</keyword>
<keyword evidence="6 12" id="KW-0418">Kinase</keyword>
<evidence type="ECO:0000256" key="9">
    <source>
        <dbReference type="SAM" id="MobiDB-lite"/>
    </source>
</evidence>
<evidence type="ECO:0000259" key="11">
    <source>
        <dbReference type="Pfam" id="PF07730"/>
    </source>
</evidence>
<proteinExistence type="predicted"/>
<evidence type="ECO:0000256" key="8">
    <source>
        <dbReference type="ARBA" id="ARBA00023012"/>
    </source>
</evidence>
<dbReference type="GO" id="GO:0016301">
    <property type="term" value="F:kinase activity"/>
    <property type="evidence" value="ECO:0007669"/>
    <property type="project" value="UniProtKB-KW"/>
</dbReference>
<keyword evidence="13" id="KW-1185">Reference proteome</keyword>
<dbReference type="InterPro" id="IPR036890">
    <property type="entry name" value="HATPase_C_sf"/>
</dbReference>
<dbReference type="InterPro" id="IPR011712">
    <property type="entry name" value="Sig_transdc_His_kin_sub3_dim/P"/>
</dbReference>
<dbReference type="Pfam" id="PF07730">
    <property type="entry name" value="HisKA_3"/>
    <property type="match status" value="1"/>
</dbReference>
<dbReference type="InterPro" id="IPR050482">
    <property type="entry name" value="Sensor_HK_TwoCompSys"/>
</dbReference>
<keyword evidence="7" id="KW-0067">ATP-binding</keyword>
<dbReference type="SUPFAM" id="SSF55874">
    <property type="entry name" value="ATPase domain of HSP90 chaperone/DNA topoisomerase II/histidine kinase"/>
    <property type="match status" value="1"/>
</dbReference>
<evidence type="ECO:0000256" key="10">
    <source>
        <dbReference type="SAM" id="Phobius"/>
    </source>
</evidence>